<dbReference type="AlphaFoldDB" id="A0A8S3UG84"/>
<feature type="transmembrane region" description="Helical" evidence="1">
    <location>
        <begin position="12"/>
        <end position="30"/>
    </location>
</feature>
<evidence type="ECO:0000256" key="1">
    <source>
        <dbReference type="SAM" id="Phobius"/>
    </source>
</evidence>
<feature type="transmembrane region" description="Helical" evidence="1">
    <location>
        <begin position="45"/>
        <end position="69"/>
    </location>
</feature>
<proteinExistence type="predicted"/>
<accession>A0A8S3UG84</accession>
<evidence type="ECO:0000313" key="2">
    <source>
        <dbReference type="EMBL" id="CAG2245052.1"/>
    </source>
</evidence>
<protein>
    <submittedName>
        <fullName evidence="2">Uncharacterized protein</fullName>
    </submittedName>
</protein>
<comment type="caution">
    <text evidence="2">The sequence shown here is derived from an EMBL/GenBank/DDBJ whole genome shotgun (WGS) entry which is preliminary data.</text>
</comment>
<reference evidence="2" key="1">
    <citation type="submission" date="2021-03" db="EMBL/GenBank/DDBJ databases">
        <authorList>
            <person name="Bekaert M."/>
        </authorList>
    </citation>
    <scope>NUCLEOTIDE SEQUENCE</scope>
</reference>
<keyword evidence="1" id="KW-0812">Transmembrane</keyword>
<organism evidence="2 3">
    <name type="scientific">Mytilus edulis</name>
    <name type="common">Blue mussel</name>
    <dbReference type="NCBI Taxonomy" id="6550"/>
    <lineage>
        <taxon>Eukaryota</taxon>
        <taxon>Metazoa</taxon>
        <taxon>Spiralia</taxon>
        <taxon>Lophotrochozoa</taxon>
        <taxon>Mollusca</taxon>
        <taxon>Bivalvia</taxon>
        <taxon>Autobranchia</taxon>
        <taxon>Pteriomorphia</taxon>
        <taxon>Mytilida</taxon>
        <taxon>Mytiloidea</taxon>
        <taxon>Mytilidae</taxon>
        <taxon>Mytilinae</taxon>
        <taxon>Mytilus</taxon>
    </lineage>
</organism>
<keyword evidence="3" id="KW-1185">Reference proteome</keyword>
<keyword evidence="1" id="KW-1133">Transmembrane helix</keyword>
<dbReference type="Proteomes" id="UP000683360">
    <property type="component" value="Unassembled WGS sequence"/>
</dbReference>
<sequence>MPQYYIRYTPVKVICLLVLSYNATILHQIYSCQGYGFGFHILLPILHQIYSCQGYGFGSVVISCCLYYIRYTPVKVMGLVVLSYHATILHQIYSCLDYGFGSVVKVLLPILHQIYSCQGYGFGSVVISSRLYYIRYTPVNVMGLVVLSYSVAYTTSDILLSRLWVW</sequence>
<name>A0A8S3UG84_MYTED</name>
<gene>
    <name evidence="2" type="ORF">MEDL_57074</name>
</gene>
<dbReference type="EMBL" id="CAJPWZ010002757">
    <property type="protein sequence ID" value="CAG2245052.1"/>
    <property type="molecule type" value="Genomic_DNA"/>
</dbReference>
<evidence type="ECO:0000313" key="3">
    <source>
        <dbReference type="Proteomes" id="UP000683360"/>
    </source>
</evidence>
<keyword evidence="1" id="KW-0472">Membrane</keyword>